<keyword evidence="2" id="KW-1185">Reference proteome</keyword>
<evidence type="ECO:0000313" key="1">
    <source>
        <dbReference type="EMBL" id="KAL3281684.1"/>
    </source>
</evidence>
<dbReference type="AlphaFoldDB" id="A0ABD2NST4"/>
<name>A0ABD2NST4_9CUCU</name>
<dbReference type="EMBL" id="JABFTP020000144">
    <property type="protein sequence ID" value="KAL3281684.1"/>
    <property type="molecule type" value="Genomic_DNA"/>
</dbReference>
<protein>
    <submittedName>
        <fullName evidence="1">Uncharacterized protein</fullName>
    </submittedName>
</protein>
<gene>
    <name evidence="1" type="ORF">HHI36_004890</name>
</gene>
<proteinExistence type="predicted"/>
<sequence>MITIQGIPEEKLPVEEIPTLKDLYQWAPYPTIIALLTAIIVEINYDPKSSIVLMILCYRRYLLPYNNFRKLSASVREELRVPEESPFQENHHSEEC</sequence>
<dbReference type="Proteomes" id="UP001516400">
    <property type="component" value="Unassembled WGS sequence"/>
</dbReference>
<organism evidence="1 2">
    <name type="scientific">Cryptolaemus montrouzieri</name>
    <dbReference type="NCBI Taxonomy" id="559131"/>
    <lineage>
        <taxon>Eukaryota</taxon>
        <taxon>Metazoa</taxon>
        <taxon>Ecdysozoa</taxon>
        <taxon>Arthropoda</taxon>
        <taxon>Hexapoda</taxon>
        <taxon>Insecta</taxon>
        <taxon>Pterygota</taxon>
        <taxon>Neoptera</taxon>
        <taxon>Endopterygota</taxon>
        <taxon>Coleoptera</taxon>
        <taxon>Polyphaga</taxon>
        <taxon>Cucujiformia</taxon>
        <taxon>Coccinelloidea</taxon>
        <taxon>Coccinellidae</taxon>
        <taxon>Scymninae</taxon>
        <taxon>Scymnini</taxon>
        <taxon>Cryptolaemus</taxon>
    </lineage>
</organism>
<reference evidence="1 2" key="1">
    <citation type="journal article" date="2021" name="BMC Biol.">
        <title>Horizontally acquired antibacterial genes associated with adaptive radiation of ladybird beetles.</title>
        <authorList>
            <person name="Li H.S."/>
            <person name="Tang X.F."/>
            <person name="Huang Y.H."/>
            <person name="Xu Z.Y."/>
            <person name="Chen M.L."/>
            <person name="Du X.Y."/>
            <person name="Qiu B.Y."/>
            <person name="Chen P.T."/>
            <person name="Zhang W."/>
            <person name="Slipinski A."/>
            <person name="Escalona H.E."/>
            <person name="Waterhouse R.M."/>
            <person name="Zwick A."/>
            <person name="Pang H."/>
        </authorList>
    </citation>
    <scope>NUCLEOTIDE SEQUENCE [LARGE SCALE GENOMIC DNA]</scope>
    <source>
        <strain evidence="1">SYSU2018</strain>
    </source>
</reference>
<evidence type="ECO:0000313" key="2">
    <source>
        <dbReference type="Proteomes" id="UP001516400"/>
    </source>
</evidence>
<accession>A0ABD2NST4</accession>
<comment type="caution">
    <text evidence="1">The sequence shown here is derived from an EMBL/GenBank/DDBJ whole genome shotgun (WGS) entry which is preliminary data.</text>
</comment>